<dbReference type="GO" id="GO:0031297">
    <property type="term" value="P:replication fork processing"/>
    <property type="evidence" value="ECO:0007669"/>
    <property type="project" value="TreeGrafter"/>
</dbReference>
<dbReference type="PANTHER" id="PTHR46060">
    <property type="entry name" value="MARINER MOS1 TRANSPOSASE-LIKE PROTEIN"/>
    <property type="match status" value="1"/>
</dbReference>
<gene>
    <name evidence="1" type="ORF">M91_21516</name>
</gene>
<protein>
    <recommendedName>
        <fullName evidence="3">Histone-lysine N-methyltransferase SETMAR</fullName>
    </recommendedName>
</protein>
<dbReference type="InterPro" id="IPR036397">
    <property type="entry name" value="RNaseH_sf"/>
</dbReference>
<organism evidence="1 2">
    <name type="scientific">Bos mutus</name>
    <name type="common">wild yak</name>
    <dbReference type="NCBI Taxonomy" id="72004"/>
    <lineage>
        <taxon>Eukaryota</taxon>
        <taxon>Metazoa</taxon>
        <taxon>Chordata</taxon>
        <taxon>Craniata</taxon>
        <taxon>Vertebrata</taxon>
        <taxon>Euteleostomi</taxon>
        <taxon>Mammalia</taxon>
        <taxon>Eutheria</taxon>
        <taxon>Laurasiatheria</taxon>
        <taxon>Artiodactyla</taxon>
        <taxon>Ruminantia</taxon>
        <taxon>Pecora</taxon>
        <taxon>Bovidae</taxon>
        <taxon>Bovinae</taxon>
        <taxon>Bos</taxon>
    </lineage>
</organism>
<accession>L8IZ08</accession>
<dbReference type="GO" id="GO:0015074">
    <property type="term" value="P:DNA integration"/>
    <property type="evidence" value="ECO:0007669"/>
    <property type="project" value="TreeGrafter"/>
</dbReference>
<dbReference type="GO" id="GO:0000014">
    <property type="term" value="F:single-stranded DNA endodeoxyribonuclease activity"/>
    <property type="evidence" value="ECO:0007669"/>
    <property type="project" value="TreeGrafter"/>
</dbReference>
<sequence>KVAQELNVNHSMVIQNWKQIGKVTKLDKWVPNELTESQKKHCFEVASLTLCNKSQLFLDRIMICDEKWISYHNWQWQALWLDREEVPKRFPKPNLHQKKVMVTVWWSAACLIHYGFLNPSKTITSENNAQQIDEMHRKLQRLKLALVNGKGPVLRNNSQLQLHHECLLQKKFLPHLPYSPDLSPIPADFYFSKHLDNSFSQGKCFSNQQEAENIFQEFIESISTDFYTRGI</sequence>
<dbReference type="GO" id="GO:0006303">
    <property type="term" value="P:double-strand break repair via nonhomologous end joining"/>
    <property type="evidence" value="ECO:0007669"/>
    <property type="project" value="TreeGrafter"/>
</dbReference>
<dbReference type="InterPro" id="IPR001888">
    <property type="entry name" value="Transposase_1"/>
</dbReference>
<dbReference type="GO" id="GO:0044547">
    <property type="term" value="F:DNA topoisomerase binding"/>
    <property type="evidence" value="ECO:0007669"/>
    <property type="project" value="TreeGrafter"/>
</dbReference>
<dbReference type="PANTHER" id="PTHR46060:SF2">
    <property type="entry name" value="HISTONE-LYSINE N-METHYLTRANSFERASE SETMAR"/>
    <property type="match status" value="1"/>
</dbReference>
<dbReference type="Proteomes" id="UP000011080">
    <property type="component" value="Unassembled WGS sequence"/>
</dbReference>
<dbReference type="EMBL" id="JH880424">
    <property type="protein sequence ID" value="ELR61671.1"/>
    <property type="molecule type" value="Genomic_DNA"/>
</dbReference>
<evidence type="ECO:0008006" key="3">
    <source>
        <dbReference type="Google" id="ProtNLM"/>
    </source>
</evidence>
<dbReference type="Gene3D" id="3.30.420.10">
    <property type="entry name" value="Ribonuclease H-like superfamily/Ribonuclease H"/>
    <property type="match status" value="1"/>
</dbReference>
<dbReference type="GO" id="GO:0005634">
    <property type="term" value="C:nucleus"/>
    <property type="evidence" value="ECO:0007669"/>
    <property type="project" value="TreeGrafter"/>
</dbReference>
<reference evidence="1 2" key="1">
    <citation type="journal article" date="2012" name="Nat. Genet.">
        <title>The yak genome and adaptation to life at high altitude.</title>
        <authorList>
            <person name="Qiu Q."/>
            <person name="Zhang G."/>
            <person name="Ma T."/>
            <person name="Qian W."/>
            <person name="Wang J."/>
            <person name="Ye Z."/>
            <person name="Cao C."/>
            <person name="Hu Q."/>
            <person name="Kim J."/>
            <person name="Larkin D.M."/>
            <person name="Auvil L."/>
            <person name="Capitanu B."/>
            <person name="Ma J."/>
            <person name="Lewin H.A."/>
            <person name="Qian X."/>
            <person name="Lang Y."/>
            <person name="Zhou R."/>
            <person name="Wang L."/>
            <person name="Wang K."/>
            <person name="Xia J."/>
            <person name="Liao S."/>
            <person name="Pan S."/>
            <person name="Lu X."/>
            <person name="Hou H."/>
            <person name="Wang Y."/>
            <person name="Zang X."/>
            <person name="Yin Y."/>
            <person name="Ma H."/>
            <person name="Zhang J."/>
            <person name="Wang Z."/>
            <person name="Zhang Y."/>
            <person name="Zhang D."/>
            <person name="Yonezawa T."/>
            <person name="Hasegawa M."/>
            <person name="Zhong Y."/>
            <person name="Liu W."/>
            <person name="Zhang Y."/>
            <person name="Huang Z."/>
            <person name="Zhang S."/>
            <person name="Long R."/>
            <person name="Yang H."/>
            <person name="Wang J."/>
            <person name="Lenstra J.A."/>
            <person name="Cooper D.N."/>
            <person name="Wu Y."/>
            <person name="Wang J."/>
            <person name="Shi P."/>
            <person name="Wang J."/>
            <person name="Liu J."/>
        </authorList>
    </citation>
    <scope>NUCLEOTIDE SEQUENCE [LARGE SCALE GENOMIC DNA]</scope>
    <source>
        <strain evidence="2">yakQH1</strain>
    </source>
</reference>
<proteinExistence type="predicted"/>
<dbReference type="GO" id="GO:0000729">
    <property type="term" value="P:DNA double-strand break processing"/>
    <property type="evidence" value="ECO:0007669"/>
    <property type="project" value="TreeGrafter"/>
</dbReference>
<dbReference type="GO" id="GO:0042800">
    <property type="term" value="F:histone H3K4 methyltransferase activity"/>
    <property type="evidence" value="ECO:0007669"/>
    <property type="project" value="TreeGrafter"/>
</dbReference>
<dbReference type="GO" id="GO:0044774">
    <property type="term" value="P:mitotic DNA integrity checkpoint signaling"/>
    <property type="evidence" value="ECO:0007669"/>
    <property type="project" value="TreeGrafter"/>
</dbReference>
<dbReference type="GO" id="GO:0035861">
    <property type="term" value="C:site of double-strand break"/>
    <property type="evidence" value="ECO:0007669"/>
    <property type="project" value="TreeGrafter"/>
</dbReference>
<dbReference type="InterPro" id="IPR052709">
    <property type="entry name" value="Transposase-MT_Hybrid"/>
</dbReference>
<dbReference type="Pfam" id="PF01359">
    <property type="entry name" value="Transposase_1"/>
    <property type="match status" value="1"/>
</dbReference>
<evidence type="ECO:0000313" key="1">
    <source>
        <dbReference type="EMBL" id="ELR61671.1"/>
    </source>
</evidence>
<evidence type="ECO:0000313" key="2">
    <source>
        <dbReference type="Proteomes" id="UP000011080"/>
    </source>
</evidence>
<dbReference type="AlphaFoldDB" id="L8IZ08"/>
<dbReference type="GO" id="GO:0000793">
    <property type="term" value="C:condensed chromosome"/>
    <property type="evidence" value="ECO:0007669"/>
    <property type="project" value="TreeGrafter"/>
</dbReference>
<feature type="non-terminal residue" evidence="1">
    <location>
        <position position="1"/>
    </location>
</feature>
<name>L8IZ08_9CETA</name>
<dbReference type="GO" id="GO:0046975">
    <property type="term" value="F:histone H3K36 methyltransferase activity"/>
    <property type="evidence" value="ECO:0007669"/>
    <property type="project" value="TreeGrafter"/>
</dbReference>
<feature type="non-terminal residue" evidence="1">
    <location>
        <position position="231"/>
    </location>
</feature>
<dbReference type="GO" id="GO:0003690">
    <property type="term" value="F:double-stranded DNA binding"/>
    <property type="evidence" value="ECO:0007669"/>
    <property type="project" value="TreeGrafter"/>
</dbReference>
<dbReference type="GO" id="GO:0003697">
    <property type="term" value="F:single-stranded DNA binding"/>
    <property type="evidence" value="ECO:0007669"/>
    <property type="project" value="TreeGrafter"/>
</dbReference>